<dbReference type="GO" id="GO:0016758">
    <property type="term" value="F:hexosyltransferase activity"/>
    <property type="evidence" value="ECO:0007669"/>
    <property type="project" value="InterPro"/>
</dbReference>
<name>A0A8J3BMQ3_9ACTN</name>
<proteinExistence type="predicted"/>
<protein>
    <recommendedName>
        <fullName evidence="2">Glycosyl transferase family 28 C-terminal domain-containing protein</fullName>
    </recommendedName>
</protein>
<dbReference type="InterPro" id="IPR007235">
    <property type="entry name" value="Glyco_trans_28_C"/>
</dbReference>
<feature type="compositionally biased region" description="Low complexity" evidence="1">
    <location>
        <begin position="1"/>
        <end position="15"/>
    </location>
</feature>
<evidence type="ECO:0000313" key="4">
    <source>
        <dbReference type="Proteomes" id="UP000662200"/>
    </source>
</evidence>
<accession>A0A8J3BMQ3</accession>
<comment type="caution">
    <text evidence="3">The sequence shown here is derived from an EMBL/GenBank/DDBJ whole genome shotgun (WGS) entry which is preliminary data.</text>
</comment>
<dbReference type="Proteomes" id="UP000662200">
    <property type="component" value="Unassembled WGS sequence"/>
</dbReference>
<keyword evidence="4" id="KW-1185">Reference proteome</keyword>
<reference evidence="3" key="1">
    <citation type="journal article" date="2014" name="Int. J. Syst. Evol. Microbiol.">
        <title>Complete genome sequence of Corynebacterium casei LMG S-19264T (=DSM 44701T), isolated from a smear-ripened cheese.</title>
        <authorList>
            <consortium name="US DOE Joint Genome Institute (JGI-PGF)"/>
            <person name="Walter F."/>
            <person name="Albersmeier A."/>
            <person name="Kalinowski J."/>
            <person name="Ruckert C."/>
        </authorList>
    </citation>
    <scope>NUCLEOTIDE SEQUENCE</scope>
    <source>
        <strain evidence="3">JCM 3091</strain>
    </source>
</reference>
<dbReference type="EMBL" id="BMQC01000008">
    <property type="protein sequence ID" value="GGK32736.1"/>
    <property type="molecule type" value="Genomic_DNA"/>
</dbReference>
<gene>
    <name evidence="3" type="ORF">GCM10010124_26860</name>
</gene>
<dbReference type="Gene3D" id="3.40.50.2000">
    <property type="entry name" value="Glycogen Phosphorylase B"/>
    <property type="match status" value="1"/>
</dbReference>
<evidence type="ECO:0000313" key="3">
    <source>
        <dbReference type="EMBL" id="GGK32736.1"/>
    </source>
</evidence>
<dbReference type="AlphaFoldDB" id="A0A8J3BMQ3"/>
<dbReference type="Pfam" id="PF04101">
    <property type="entry name" value="Glyco_tran_28_C"/>
    <property type="match status" value="1"/>
</dbReference>
<dbReference type="RefSeq" id="WP_189114631.1">
    <property type="nucleotide sequence ID" value="NZ_BMQC01000008.1"/>
</dbReference>
<reference evidence="3" key="2">
    <citation type="submission" date="2020-09" db="EMBL/GenBank/DDBJ databases">
        <authorList>
            <person name="Sun Q."/>
            <person name="Ohkuma M."/>
        </authorList>
    </citation>
    <scope>NUCLEOTIDE SEQUENCE</scope>
    <source>
        <strain evidence="3">JCM 3091</strain>
    </source>
</reference>
<sequence length="202" mass="21381">MNGDPATAAPATRAADIPRQRQGGRTGTTVLAVVGTDVHPFDRLLAWLTDWHRTRPAAPTMIVQYGHSTPPALPGGVPFLDHAGLQRAMATATLVVSHGGPATITEARRHGRTPIVVPRDPAHGEHVDDHQQRFGRRLAAAGLVRLCEDSAALAAALDLGLADPTAFAVAAEAEPAVPPGVARVGEIVDALIARRMSRRRRR</sequence>
<feature type="domain" description="Glycosyl transferase family 28 C-terminal" evidence="2">
    <location>
        <begin position="85"/>
        <end position="168"/>
    </location>
</feature>
<dbReference type="SUPFAM" id="SSF53756">
    <property type="entry name" value="UDP-Glycosyltransferase/glycogen phosphorylase"/>
    <property type="match status" value="1"/>
</dbReference>
<feature type="region of interest" description="Disordered" evidence="1">
    <location>
        <begin position="1"/>
        <end position="24"/>
    </location>
</feature>
<evidence type="ECO:0000256" key="1">
    <source>
        <dbReference type="SAM" id="MobiDB-lite"/>
    </source>
</evidence>
<evidence type="ECO:0000259" key="2">
    <source>
        <dbReference type="Pfam" id="PF04101"/>
    </source>
</evidence>
<organism evidence="3 4">
    <name type="scientific">Pilimelia terevasa</name>
    <dbReference type="NCBI Taxonomy" id="53372"/>
    <lineage>
        <taxon>Bacteria</taxon>
        <taxon>Bacillati</taxon>
        <taxon>Actinomycetota</taxon>
        <taxon>Actinomycetes</taxon>
        <taxon>Micromonosporales</taxon>
        <taxon>Micromonosporaceae</taxon>
        <taxon>Pilimelia</taxon>
    </lineage>
</organism>